<dbReference type="EMBL" id="CP104874">
    <property type="protein sequence ID" value="WWF05701.1"/>
    <property type="molecule type" value="Genomic_DNA"/>
</dbReference>
<name>A0ABZ2FHI9_9MICO</name>
<dbReference type="Proteomes" id="UP001381003">
    <property type="component" value="Chromosome"/>
</dbReference>
<proteinExistence type="predicted"/>
<keyword evidence="2" id="KW-1185">Reference proteome</keyword>
<evidence type="ECO:0000313" key="1">
    <source>
        <dbReference type="EMBL" id="WWF05701.1"/>
    </source>
</evidence>
<gene>
    <name evidence="1" type="ORF">N5P18_02175</name>
</gene>
<organism evidence="1 2">
    <name type="scientific">Janibacter terrae</name>
    <dbReference type="NCBI Taxonomy" id="103817"/>
    <lineage>
        <taxon>Bacteria</taxon>
        <taxon>Bacillati</taxon>
        <taxon>Actinomycetota</taxon>
        <taxon>Actinomycetes</taxon>
        <taxon>Micrococcales</taxon>
        <taxon>Intrasporangiaceae</taxon>
        <taxon>Janibacter</taxon>
    </lineage>
</organism>
<sequence>MDTITTMILAPMTAALVPSADLLGGATGVFIDRDRTVAEPKTPFVVDPRPAGLSV</sequence>
<reference evidence="1 2" key="1">
    <citation type="submission" date="2022-09" db="EMBL/GenBank/DDBJ databases">
        <title>Complete genome sequence of Janibacter terrae strain COS04-44, PCL-degrading bacteria isolated from oil spilled coast.</title>
        <authorList>
            <person name="Park H."/>
            <person name="Kim J.Y."/>
            <person name="An S.H."/>
            <person name="Lee C.M."/>
            <person name="Weon H.-Y."/>
        </authorList>
    </citation>
    <scope>NUCLEOTIDE SEQUENCE [LARGE SCALE GENOMIC DNA]</scope>
    <source>
        <strain evidence="1 2">COS04-44</strain>
    </source>
</reference>
<evidence type="ECO:0000313" key="2">
    <source>
        <dbReference type="Proteomes" id="UP001381003"/>
    </source>
</evidence>
<accession>A0ABZ2FHI9</accession>
<protein>
    <submittedName>
        <fullName evidence="1">Uncharacterized protein</fullName>
    </submittedName>
</protein>
<dbReference type="RefSeq" id="WP_169701948.1">
    <property type="nucleotide sequence ID" value="NZ_CP104874.1"/>
</dbReference>